<dbReference type="AlphaFoldDB" id="A0A9N9W1G9"/>
<reference evidence="1" key="1">
    <citation type="submission" date="2021-10" db="EMBL/GenBank/DDBJ databases">
        <authorList>
            <person name="Piombo E."/>
        </authorList>
    </citation>
    <scope>NUCLEOTIDE SEQUENCE</scope>
</reference>
<dbReference type="OrthoDB" id="5330243at2759"/>
<name>A0A9N9W1G9_9HYPO</name>
<evidence type="ECO:0000313" key="1">
    <source>
        <dbReference type="EMBL" id="CAH0037197.1"/>
    </source>
</evidence>
<proteinExistence type="predicted"/>
<dbReference type="Proteomes" id="UP000696573">
    <property type="component" value="Unassembled WGS sequence"/>
</dbReference>
<comment type="caution">
    <text evidence="1">The sequence shown here is derived from an EMBL/GenBank/DDBJ whole genome shotgun (WGS) entry which is preliminary data.</text>
</comment>
<evidence type="ECO:0000313" key="2">
    <source>
        <dbReference type="Proteomes" id="UP000696573"/>
    </source>
</evidence>
<dbReference type="EMBL" id="CABFNQ020000758">
    <property type="protein sequence ID" value="CAH0037197.1"/>
    <property type="molecule type" value="Genomic_DNA"/>
</dbReference>
<protein>
    <submittedName>
        <fullName evidence="1">Uncharacterized protein</fullName>
    </submittedName>
</protein>
<keyword evidence="2" id="KW-1185">Reference proteome</keyword>
<sequence>MSVSLALQIGVPAAWAASVKDFRLWRLMYQYRPVHVEDIVVPIVPAAGFNLTEFGTKNPPINQPIKKDLDFYATVRRRLKRAMITKNSPITKEIGITMRL</sequence>
<gene>
    <name evidence="1" type="ORF">CRHIZ90672A_00010601</name>
</gene>
<accession>A0A9N9W1G9</accession>
<organism evidence="1 2">
    <name type="scientific">Clonostachys rhizophaga</name>
    <dbReference type="NCBI Taxonomy" id="160324"/>
    <lineage>
        <taxon>Eukaryota</taxon>
        <taxon>Fungi</taxon>
        <taxon>Dikarya</taxon>
        <taxon>Ascomycota</taxon>
        <taxon>Pezizomycotina</taxon>
        <taxon>Sordariomycetes</taxon>
        <taxon>Hypocreomycetidae</taxon>
        <taxon>Hypocreales</taxon>
        <taxon>Bionectriaceae</taxon>
        <taxon>Clonostachys</taxon>
    </lineage>
</organism>